<dbReference type="Proteomes" id="UP000623129">
    <property type="component" value="Unassembled WGS sequence"/>
</dbReference>
<protein>
    <submittedName>
        <fullName evidence="2">Extra-large guanine nucleotide-binding protein 1-like protein</fullName>
    </submittedName>
</protein>
<evidence type="ECO:0000256" key="1">
    <source>
        <dbReference type="SAM" id="MobiDB-lite"/>
    </source>
</evidence>
<reference evidence="2" key="1">
    <citation type="submission" date="2020-01" db="EMBL/GenBank/DDBJ databases">
        <title>Genome sequence of Kobresia littledalei, the first chromosome-level genome in the family Cyperaceae.</title>
        <authorList>
            <person name="Qu G."/>
        </authorList>
    </citation>
    <scope>NUCLEOTIDE SEQUENCE</scope>
    <source>
        <strain evidence="2">C.B.Clarke</strain>
        <tissue evidence="2">Leaf</tissue>
    </source>
</reference>
<keyword evidence="3" id="KW-1185">Reference proteome</keyword>
<sequence length="147" mass="16111">MDYSFAVEYDGPPLPYSIPRAIPLDLSHIPMASPAPPSSTSVPVVHPLLPSKPPISTFSPTSVIETGAAMDRSAELTEDAAETSGPVSQSHRVSIESNSEFDFRSRSSGLDQEEEDKEEDEDDFMDRERTGPSTHQRLVLLVEVLKK</sequence>
<feature type="compositionally biased region" description="Polar residues" evidence="1">
    <location>
        <begin position="85"/>
        <end position="110"/>
    </location>
</feature>
<organism evidence="2 3">
    <name type="scientific">Carex littledalei</name>
    <dbReference type="NCBI Taxonomy" id="544730"/>
    <lineage>
        <taxon>Eukaryota</taxon>
        <taxon>Viridiplantae</taxon>
        <taxon>Streptophyta</taxon>
        <taxon>Embryophyta</taxon>
        <taxon>Tracheophyta</taxon>
        <taxon>Spermatophyta</taxon>
        <taxon>Magnoliopsida</taxon>
        <taxon>Liliopsida</taxon>
        <taxon>Poales</taxon>
        <taxon>Cyperaceae</taxon>
        <taxon>Cyperoideae</taxon>
        <taxon>Cariceae</taxon>
        <taxon>Carex</taxon>
        <taxon>Carex subgen. Euthyceras</taxon>
    </lineage>
</organism>
<dbReference type="AlphaFoldDB" id="A0A833R5U8"/>
<feature type="region of interest" description="Disordered" evidence="1">
    <location>
        <begin position="67"/>
        <end position="135"/>
    </location>
</feature>
<evidence type="ECO:0000313" key="3">
    <source>
        <dbReference type="Proteomes" id="UP000623129"/>
    </source>
</evidence>
<accession>A0A833R5U8</accession>
<proteinExistence type="predicted"/>
<feature type="compositionally biased region" description="Acidic residues" evidence="1">
    <location>
        <begin position="111"/>
        <end position="125"/>
    </location>
</feature>
<evidence type="ECO:0000313" key="2">
    <source>
        <dbReference type="EMBL" id="KAF3333813.1"/>
    </source>
</evidence>
<dbReference type="EMBL" id="SWLB01000010">
    <property type="protein sequence ID" value="KAF3333813.1"/>
    <property type="molecule type" value="Genomic_DNA"/>
</dbReference>
<comment type="caution">
    <text evidence="2">The sequence shown here is derived from an EMBL/GenBank/DDBJ whole genome shotgun (WGS) entry which is preliminary data.</text>
</comment>
<gene>
    <name evidence="2" type="ORF">FCM35_KLT01504</name>
</gene>
<name>A0A833R5U8_9POAL</name>